<dbReference type="InterPro" id="IPR011032">
    <property type="entry name" value="GroES-like_sf"/>
</dbReference>
<feature type="compositionally biased region" description="Basic and acidic residues" evidence="1">
    <location>
        <begin position="8"/>
        <end position="19"/>
    </location>
</feature>
<dbReference type="GO" id="GO:0016491">
    <property type="term" value="F:oxidoreductase activity"/>
    <property type="evidence" value="ECO:0007669"/>
    <property type="project" value="InterPro"/>
</dbReference>
<evidence type="ECO:0000313" key="3">
    <source>
        <dbReference type="EMBL" id="BBB01648.1"/>
    </source>
</evidence>
<reference evidence="3 4" key="4">
    <citation type="journal article" date="2020" name="Sci. Rep.">
        <title>beta-carboline chemical signals induce reveromycin production through a LuxR family regulator in Streptomyces sp. SN-593.</title>
        <authorList>
            <person name="Panthee S."/>
            <person name="Kito N."/>
            <person name="Hayashi T."/>
            <person name="Shimizu T."/>
            <person name="Ishikawa J."/>
            <person name="Hamamoto H."/>
            <person name="Osada H."/>
            <person name="Takahashi S."/>
        </authorList>
    </citation>
    <scope>NUCLEOTIDE SEQUENCE [LARGE SCALE GENOMIC DNA]</scope>
    <source>
        <strain evidence="3 4">SN-593</strain>
    </source>
</reference>
<dbReference type="PANTHER" id="PTHR11695">
    <property type="entry name" value="ALCOHOL DEHYDROGENASE RELATED"/>
    <property type="match status" value="1"/>
</dbReference>
<protein>
    <submittedName>
        <fullName evidence="3">Putative alcohol dehydrogenase</fullName>
    </submittedName>
</protein>
<dbReference type="AlphaFoldDB" id="A0A7U3UZK5"/>
<proteinExistence type="predicted"/>
<reference evidence="3 4" key="3">
    <citation type="journal article" date="2011" name="Nat. Chem. Biol.">
        <title>Reveromycin A biosynthesis uses RevG and RevJ for stereospecific spiroacetal formation.</title>
        <authorList>
            <person name="Takahashi S."/>
            <person name="Toyoda A."/>
            <person name="Sekiyama Y."/>
            <person name="Takagi H."/>
            <person name="Nogawa T."/>
            <person name="Uramoto M."/>
            <person name="Suzuki R."/>
            <person name="Koshino H."/>
            <person name="Kumano T."/>
            <person name="Panthee S."/>
            <person name="Dairi T."/>
            <person name="Ishikawa J."/>
            <person name="Ikeda H."/>
            <person name="Sakaki Y."/>
            <person name="Osada H."/>
        </authorList>
    </citation>
    <scope>NUCLEOTIDE SEQUENCE [LARGE SCALE GENOMIC DNA]</scope>
    <source>
        <strain evidence="3 4">SN-593</strain>
    </source>
</reference>
<dbReference type="Proteomes" id="UP000595703">
    <property type="component" value="Chromosome"/>
</dbReference>
<dbReference type="SUPFAM" id="SSF50129">
    <property type="entry name" value="GroES-like"/>
    <property type="match status" value="1"/>
</dbReference>
<keyword evidence="4" id="KW-1185">Reference proteome</keyword>
<evidence type="ECO:0000313" key="4">
    <source>
        <dbReference type="Proteomes" id="UP000595703"/>
    </source>
</evidence>
<evidence type="ECO:0000256" key="1">
    <source>
        <dbReference type="SAM" id="MobiDB-lite"/>
    </source>
</evidence>
<evidence type="ECO:0000259" key="2">
    <source>
        <dbReference type="SMART" id="SM00829"/>
    </source>
</evidence>
<accession>A0A7U3UZK5</accession>
<dbReference type="PANTHER" id="PTHR11695:SF294">
    <property type="entry name" value="RETICULON-4-INTERACTING PROTEIN 1, MITOCHONDRIAL"/>
    <property type="match status" value="1"/>
</dbReference>
<dbReference type="SMART" id="SM00829">
    <property type="entry name" value="PKS_ER"/>
    <property type="match status" value="1"/>
</dbReference>
<dbReference type="SUPFAM" id="SSF51735">
    <property type="entry name" value="NAD(P)-binding Rossmann-fold domains"/>
    <property type="match status" value="1"/>
</dbReference>
<dbReference type="InterPro" id="IPR020843">
    <property type="entry name" value="ER"/>
</dbReference>
<dbReference type="Gene3D" id="3.40.50.720">
    <property type="entry name" value="NAD(P)-binding Rossmann-like Domain"/>
    <property type="match status" value="1"/>
</dbReference>
<dbReference type="InterPro" id="IPR036291">
    <property type="entry name" value="NAD(P)-bd_dom_sf"/>
</dbReference>
<dbReference type="InterPro" id="IPR050700">
    <property type="entry name" value="YIM1/Zinc_Alcohol_DH_Fams"/>
</dbReference>
<dbReference type="Gene3D" id="3.90.180.10">
    <property type="entry name" value="Medium-chain alcohol dehydrogenases, catalytic domain"/>
    <property type="match status" value="1"/>
</dbReference>
<sequence length="323" mass="32632">MRAVGIERFGDTPELREMPEPEPGGGQVRIAVEAAATNPLDLAVASGALAELGTYRFPLTLGMDGAGTVIAVGDGVTGFRVGERVFGQFWGSPYQFGTFADVCVVQAAPALGALAVVPDELPGRVAAALPTAGMTALGVLDHARVPAGGTLLVIGATGGVGTFAVQAAAARGIRVLATATGRSGDTADRLRDLGADAVVTGGAQPLDQALRDLAPGGVDAVLDAVGDRALTGGVAASVREGGALLSTAFGLDDRLLADRRIRAAHYRLDRKPERLAELAELAASGALRPVIGAEVPLQDTPRALTGDVPIAGGLRGKTVIRVS</sequence>
<name>A0A7U3UZK5_9ACTN</name>
<reference evidence="3 4" key="1">
    <citation type="journal article" date="2010" name="J. Bacteriol.">
        <title>Biochemical characterization of a novel indole prenyltransferase from Streptomyces sp. SN-593.</title>
        <authorList>
            <person name="Takahashi S."/>
            <person name="Takagi H."/>
            <person name="Toyoda A."/>
            <person name="Uramoto M."/>
            <person name="Nogawa T."/>
            <person name="Ueki M."/>
            <person name="Sakaki Y."/>
            <person name="Osada H."/>
        </authorList>
    </citation>
    <scope>NUCLEOTIDE SEQUENCE [LARGE SCALE GENOMIC DNA]</scope>
    <source>
        <strain evidence="3 4">SN-593</strain>
    </source>
</reference>
<feature type="region of interest" description="Disordered" evidence="1">
    <location>
        <begin position="1"/>
        <end position="24"/>
    </location>
</feature>
<gene>
    <name evidence="3" type="ORF">RVR_9162</name>
</gene>
<dbReference type="RefSeq" id="WP_202237551.1">
    <property type="nucleotide sequence ID" value="NZ_AP018365.1"/>
</dbReference>
<dbReference type="Pfam" id="PF13602">
    <property type="entry name" value="ADH_zinc_N_2"/>
    <property type="match status" value="1"/>
</dbReference>
<dbReference type="InterPro" id="IPR013154">
    <property type="entry name" value="ADH-like_N"/>
</dbReference>
<dbReference type="CDD" id="cd05289">
    <property type="entry name" value="MDR_like_2"/>
    <property type="match status" value="1"/>
</dbReference>
<dbReference type="EMBL" id="AP018365">
    <property type="protein sequence ID" value="BBB01648.1"/>
    <property type="molecule type" value="Genomic_DNA"/>
</dbReference>
<feature type="domain" description="Enoyl reductase (ER)" evidence="2">
    <location>
        <begin position="10"/>
        <end position="320"/>
    </location>
</feature>
<dbReference type="Pfam" id="PF08240">
    <property type="entry name" value="ADH_N"/>
    <property type="match status" value="1"/>
</dbReference>
<reference evidence="3 4" key="2">
    <citation type="journal article" date="2011" name="J. Antibiot.">
        <title>Furaquinocins I and J: novel polyketide isoprenoid hybrid compounds from Streptomyces reveromyceticus SN-593.</title>
        <authorList>
            <person name="Panthee S."/>
            <person name="Takahashi S."/>
            <person name="Takagi H."/>
            <person name="Nogawa T."/>
            <person name="Oowada E."/>
            <person name="Uramoto M."/>
            <person name="Osada H."/>
        </authorList>
    </citation>
    <scope>NUCLEOTIDE SEQUENCE [LARGE SCALE GENOMIC DNA]</scope>
    <source>
        <strain evidence="3 4">SN-593</strain>
    </source>
</reference>
<dbReference type="KEGG" id="arev:RVR_9162"/>
<organism evidence="3 4">
    <name type="scientific">Actinacidiphila reveromycinica</name>
    <dbReference type="NCBI Taxonomy" id="659352"/>
    <lineage>
        <taxon>Bacteria</taxon>
        <taxon>Bacillati</taxon>
        <taxon>Actinomycetota</taxon>
        <taxon>Actinomycetes</taxon>
        <taxon>Kitasatosporales</taxon>
        <taxon>Streptomycetaceae</taxon>
        <taxon>Actinacidiphila</taxon>
    </lineage>
</organism>